<dbReference type="Gene3D" id="3.40.50.2000">
    <property type="entry name" value="Glycogen Phosphorylase B"/>
    <property type="match status" value="1"/>
</dbReference>
<dbReference type="AlphaFoldDB" id="A0A2R9SMR5"/>
<gene>
    <name evidence="7" type="ORF">PVOR_28959</name>
</gene>
<comment type="subcellular location">
    <subcellularLocation>
        <location evidence="1">Membrane</location>
    </subcellularLocation>
</comment>
<organism evidence="7 8">
    <name type="scientific">Paenibacillus vortex V453</name>
    <dbReference type="NCBI Taxonomy" id="715225"/>
    <lineage>
        <taxon>Bacteria</taxon>
        <taxon>Bacillati</taxon>
        <taxon>Bacillota</taxon>
        <taxon>Bacilli</taxon>
        <taxon>Bacillales</taxon>
        <taxon>Paenibacillaceae</taxon>
        <taxon>Paenibacillus</taxon>
    </lineage>
</organism>
<accession>A0A2R9SMR5</accession>
<comment type="caution">
    <text evidence="7">The sequence shown here is derived from an EMBL/GenBank/DDBJ whole genome shotgun (WGS) entry which is preliminary data.</text>
</comment>
<evidence type="ECO:0000259" key="5">
    <source>
        <dbReference type="Pfam" id="PF04101"/>
    </source>
</evidence>
<dbReference type="Pfam" id="PF04101">
    <property type="entry name" value="Glyco_tran_28_C"/>
    <property type="match status" value="1"/>
</dbReference>
<keyword evidence="4" id="KW-0808">Transferase</keyword>
<dbReference type="InterPro" id="IPR009695">
    <property type="entry name" value="Diacylglyc_glucosyltr_N"/>
</dbReference>
<dbReference type="GO" id="GO:0016020">
    <property type="term" value="C:membrane"/>
    <property type="evidence" value="ECO:0007669"/>
    <property type="project" value="UniProtKB-SubCell"/>
</dbReference>
<dbReference type="InterPro" id="IPR007235">
    <property type="entry name" value="Glyco_trans_28_C"/>
</dbReference>
<feature type="domain" description="Diacylglycerol glucosyltransferase N-terminal" evidence="6">
    <location>
        <begin position="12"/>
        <end position="176"/>
    </location>
</feature>
<keyword evidence="8" id="KW-1185">Reference proteome</keyword>
<dbReference type="Pfam" id="PF06925">
    <property type="entry name" value="MGDG_synth"/>
    <property type="match status" value="1"/>
</dbReference>
<evidence type="ECO:0000259" key="6">
    <source>
        <dbReference type="Pfam" id="PF06925"/>
    </source>
</evidence>
<sequence>MLLFSEGFGTGHTQAAYALAEGIQRMSPGIQCRVIELGNFLNPTVGPLILSAYRKTVSTRPRLVGMLYRSQYKKSLNRLTRLALHRIFYAQAQRVIEELQPDLIICTHPFPNAVVSRLKRQGLEVPLYTLITDYDAHGTWVNPEVDEYLVSTPHVKKMLMLRDILPEYIHVTGIPVHPKFWERGDRKALQAELQLKNMPTVLIMGGGWGLVFNKELLSKLASRAGDIQLVFCMGQNEKLVASMREDPIFQHPNIHVLGYREDIHKLMDVSDLLITKPGGMTCTEGAAKGIPMLFYEPIPGQEEVNSHFFVSEGYAEILDSASVIDKWLNLLSDRYDQVTKHRNDAGRRRIRHLEPDHCAGQVSGAARTKDAYPAIRKKPSRYWRTSPNIHSNSYIAYSNKKLPCHGGQGSFFCINPSIFRGFLPLSTDDPEYRFWPIRRRRPLHPV</sequence>
<dbReference type="PANTHER" id="PTHR43025">
    <property type="entry name" value="MONOGALACTOSYLDIACYLGLYCEROL SYNTHASE"/>
    <property type="match status" value="1"/>
</dbReference>
<dbReference type="GO" id="GO:0016758">
    <property type="term" value="F:hexosyltransferase activity"/>
    <property type="evidence" value="ECO:0007669"/>
    <property type="project" value="InterPro"/>
</dbReference>
<dbReference type="GO" id="GO:0009247">
    <property type="term" value="P:glycolipid biosynthetic process"/>
    <property type="evidence" value="ECO:0007669"/>
    <property type="project" value="InterPro"/>
</dbReference>
<reference evidence="7 8" key="1">
    <citation type="journal article" date="2010" name="BMC Genomics">
        <title>Genome sequence of the pattern forming Paenibacillus vortex bacterium reveals potential for thriving in complex environments.</title>
        <authorList>
            <person name="Sirota-Madi A."/>
            <person name="Olender T."/>
            <person name="Helman Y."/>
            <person name="Ingham C."/>
            <person name="Brainis I."/>
            <person name="Roth D."/>
            <person name="Hagi E."/>
            <person name="Brodsky L."/>
            <person name="Leshkowitz D."/>
            <person name="Galatenko V."/>
            <person name="Nikolaev V."/>
            <person name="Mugasimangalam R.C."/>
            <person name="Bransburg-Zabary S."/>
            <person name="Gutnick D.L."/>
            <person name="Lancet D."/>
            <person name="Ben-Jacob E."/>
        </authorList>
    </citation>
    <scope>NUCLEOTIDE SEQUENCE [LARGE SCALE GENOMIC DNA]</scope>
    <source>
        <strain evidence="7 8">V453</strain>
    </source>
</reference>
<dbReference type="InterPro" id="IPR050519">
    <property type="entry name" value="Glycosyltransf_28_UgtP"/>
</dbReference>
<name>A0A2R9SMR5_9BACL</name>
<comment type="similarity">
    <text evidence="2">Belongs to the glycosyltransferase 28 family.</text>
</comment>
<dbReference type="PANTHER" id="PTHR43025:SF3">
    <property type="entry name" value="MONOGALACTOSYLDIACYLGLYCEROL SYNTHASE 1, CHLOROPLASTIC"/>
    <property type="match status" value="1"/>
</dbReference>
<dbReference type="SUPFAM" id="SSF53756">
    <property type="entry name" value="UDP-Glycosyltransferase/glycogen phosphorylase"/>
    <property type="match status" value="1"/>
</dbReference>
<proteinExistence type="inferred from homology"/>
<protein>
    <submittedName>
        <fullName evidence="7">Monogalactosyldiacylglycerol synthase</fullName>
    </submittedName>
</protein>
<evidence type="ECO:0000313" key="7">
    <source>
        <dbReference type="EMBL" id="EFU38643.1"/>
    </source>
</evidence>
<evidence type="ECO:0000256" key="1">
    <source>
        <dbReference type="ARBA" id="ARBA00004370"/>
    </source>
</evidence>
<keyword evidence="3" id="KW-0328">Glycosyltransferase</keyword>
<feature type="domain" description="Glycosyl transferase family 28 C-terminal" evidence="5">
    <location>
        <begin position="200"/>
        <end position="323"/>
    </location>
</feature>
<evidence type="ECO:0000256" key="2">
    <source>
        <dbReference type="ARBA" id="ARBA00006962"/>
    </source>
</evidence>
<dbReference type="Proteomes" id="UP000003094">
    <property type="component" value="Unassembled WGS sequence"/>
</dbReference>
<evidence type="ECO:0000256" key="3">
    <source>
        <dbReference type="ARBA" id="ARBA00022676"/>
    </source>
</evidence>
<evidence type="ECO:0000313" key="8">
    <source>
        <dbReference type="Proteomes" id="UP000003094"/>
    </source>
</evidence>
<evidence type="ECO:0000256" key="4">
    <source>
        <dbReference type="ARBA" id="ARBA00022679"/>
    </source>
</evidence>
<dbReference type="EMBL" id="ADHJ01000049">
    <property type="protein sequence ID" value="EFU38643.1"/>
    <property type="molecule type" value="Genomic_DNA"/>
</dbReference>
<dbReference type="KEGG" id="pvo:PVOR_28959"/>